<dbReference type="EMBL" id="BARU01039925">
    <property type="protein sequence ID" value="GAH86460.1"/>
    <property type="molecule type" value="Genomic_DNA"/>
</dbReference>
<organism evidence="1">
    <name type="scientific">marine sediment metagenome</name>
    <dbReference type="NCBI Taxonomy" id="412755"/>
    <lineage>
        <taxon>unclassified sequences</taxon>
        <taxon>metagenomes</taxon>
        <taxon>ecological metagenomes</taxon>
    </lineage>
</organism>
<protein>
    <submittedName>
        <fullName evidence="1">Uncharacterized protein</fullName>
    </submittedName>
</protein>
<proteinExistence type="predicted"/>
<gene>
    <name evidence="1" type="ORF">S03H2_61813</name>
</gene>
<evidence type="ECO:0000313" key="1">
    <source>
        <dbReference type="EMBL" id="GAH86460.1"/>
    </source>
</evidence>
<reference evidence="1" key="1">
    <citation type="journal article" date="2014" name="Front. Microbiol.">
        <title>High frequency of phylogenetically diverse reductive dehalogenase-homologous genes in deep subseafloor sedimentary metagenomes.</title>
        <authorList>
            <person name="Kawai M."/>
            <person name="Futagami T."/>
            <person name="Toyoda A."/>
            <person name="Takaki Y."/>
            <person name="Nishi S."/>
            <person name="Hori S."/>
            <person name="Arai W."/>
            <person name="Tsubouchi T."/>
            <person name="Morono Y."/>
            <person name="Uchiyama I."/>
            <person name="Ito T."/>
            <person name="Fujiyama A."/>
            <person name="Inagaki F."/>
            <person name="Takami H."/>
        </authorList>
    </citation>
    <scope>NUCLEOTIDE SEQUENCE</scope>
    <source>
        <strain evidence="1">Expedition CK06-06</strain>
    </source>
</reference>
<dbReference type="AlphaFoldDB" id="X1JYM6"/>
<name>X1JYM6_9ZZZZ</name>
<comment type="caution">
    <text evidence="1">The sequence shown here is derived from an EMBL/GenBank/DDBJ whole genome shotgun (WGS) entry which is preliminary data.</text>
</comment>
<sequence length="56" mass="6492">MGEKNEEDYFVSSRFPIYLFFSYSSRIYDNERREYLLSGRTGKYLPLPGGKGASKA</sequence>
<feature type="non-terminal residue" evidence="1">
    <location>
        <position position="56"/>
    </location>
</feature>
<accession>X1JYM6</accession>